<dbReference type="InterPro" id="IPR007085">
    <property type="entry name" value="DNA/pantothenate-metab_flavo_C"/>
</dbReference>
<protein>
    <submittedName>
        <fullName evidence="2">Phosphopantothenoylcysteine decarboxylase/phosphopantothenate--cysteine ligase</fullName>
    </submittedName>
</protein>
<keyword evidence="3" id="KW-1185">Reference proteome</keyword>
<evidence type="ECO:0000259" key="1">
    <source>
        <dbReference type="Pfam" id="PF04127"/>
    </source>
</evidence>
<dbReference type="SUPFAM" id="SSF102645">
    <property type="entry name" value="CoaB-like"/>
    <property type="match status" value="1"/>
</dbReference>
<evidence type="ECO:0000313" key="3">
    <source>
        <dbReference type="Proteomes" id="UP000286954"/>
    </source>
</evidence>
<dbReference type="EMBL" id="CP018911">
    <property type="protein sequence ID" value="AZU03149.1"/>
    <property type="molecule type" value="Genomic_DNA"/>
</dbReference>
<dbReference type="AlphaFoldDB" id="A0A3T0E759"/>
<dbReference type="InterPro" id="IPR035929">
    <property type="entry name" value="CoaB-like_sf"/>
</dbReference>
<dbReference type="GO" id="GO:0016874">
    <property type="term" value="F:ligase activity"/>
    <property type="evidence" value="ECO:0007669"/>
    <property type="project" value="UniProtKB-KW"/>
</dbReference>
<sequence length="221" mass="23064">MSAPHIIITAGPTIEPIDPVRFLSNHSSGRQGYALAAALAAHGARVTLVSGPVSIEPPAGAELVKVQTALEMRDAVMAALPADAYIGVAAVADWRPATRHASKMKTDKAGFASLQLVENPDILREVSGLTDRRPRLVVGFAAETASDGGALEALARAKLERKGCDLIIANDVSGDAMGGAENSVLIVSRDEVKPIARAHKDVIAAKLGDSVMALLRAPLRR</sequence>
<reference evidence="2 3" key="1">
    <citation type="submission" date="2016-12" db="EMBL/GenBank/DDBJ databases">
        <title>The genome of dimorphic prosthecate Glycocaulis alkaliphilus 6b-8t, isolated from crude oil dictates its adaptability in petroleum environments.</title>
        <authorList>
            <person name="Wu X.-L."/>
            <person name="Geng S."/>
        </authorList>
    </citation>
    <scope>NUCLEOTIDE SEQUENCE [LARGE SCALE GENOMIC DNA]</scope>
    <source>
        <strain evidence="2 3">6B-8</strain>
    </source>
</reference>
<evidence type="ECO:0000313" key="2">
    <source>
        <dbReference type="EMBL" id="AZU03149.1"/>
    </source>
</evidence>
<keyword evidence="2" id="KW-0436">Ligase</keyword>
<dbReference type="Pfam" id="PF04127">
    <property type="entry name" value="DFP"/>
    <property type="match status" value="1"/>
</dbReference>
<dbReference type="Proteomes" id="UP000286954">
    <property type="component" value="Chromosome"/>
</dbReference>
<name>A0A3T0E759_9PROT</name>
<accession>A0A3T0E759</accession>
<dbReference type="GO" id="GO:0015937">
    <property type="term" value="P:coenzyme A biosynthetic process"/>
    <property type="evidence" value="ECO:0007669"/>
    <property type="project" value="UniProtKB-ARBA"/>
</dbReference>
<proteinExistence type="predicted"/>
<dbReference type="KEGG" id="gak:X907_0603"/>
<organism evidence="2 3">
    <name type="scientific">Glycocaulis alkaliphilus</name>
    <dbReference type="NCBI Taxonomy" id="1434191"/>
    <lineage>
        <taxon>Bacteria</taxon>
        <taxon>Pseudomonadati</taxon>
        <taxon>Pseudomonadota</taxon>
        <taxon>Alphaproteobacteria</taxon>
        <taxon>Maricaulales</taxon>
        <taxon>Maricaulaceae</taxon>
        <taxon>Glycocaulis</taxon>
    </lineage>
</organism>
<dbReference type="Gene3D" id="3.40.50.10300">
    <property type="entry name" value="CoaB-like"/>
    <property type="match status" value="1"/>
</dbReference>
<feature type="domain" description="DNA/pantothenate metabolism flavoprotein C-terminal" evidence="1">
    <location>
        <begin position="4"/>
        <end position="213"/>
    </location>
</feature>
<gene>
    <name evidence="2" type="ORF">X907_0603</name>
</gene>